<evidence type="ECO:0000313" key="2">
    <source>
        <dbReference type="EMBL" id="SBO91652.1"/>
    </source>
</evidence>
<organism evidence="2">
    <name type="scientific">Nonomuraea gerenzanensis</name>
    <dbReference type="NCBI Taxonomy" id="93944"/>
    <lineage>
        <taxon>Bacteria</taxon>
        <taxon>Bacillati</taxon>
        <taxon>Actinomycetota</taxon>
        <taxon>Actinomycetes</taxon>
        <taxon>Streptosporangiales</taxon>
        <taxon>Streptosporangiaceae</taxon>
        <taxon>Nonomuraea</taxon>
    </lineage>
</organism>
<evidence type="ECO:0000256" key="1">
    <source>
        <dbReference type="SAM" id="MobiDB-lite"/>
    </source>
</evidence>
<dbReference type="AlphaFoldDB" id="A0A1M4DYN2"/>
<dbReference type="EMBL" id="LT559118">
    <property type="protein sequence ID" value="SBO91652.1"/>
    <property type="molecule type" value="Genomic_DNA"/>
</dbReference>
<gene>
    <name evidence="2" type="ORF">BN4615_P1166</name>
</gene>
<proteinExistence type="predicted"/>
<protein>
    <submittedName>
        <fullName evidence="2">Uncharacterized protein</fullName>
    </submittedName>
</protein>
<feature type="region of interest" description="Disordered" evidence="1">
    <location>
        <begin position="1"/>
        <end position="110"/>
    </location>
</feature>
<name>A0A1M4DYN2_9ACTN</name>
<accession>A0A1M4DYN2</accession>
<sequence length="235" mass="27313">MSLISETTRERRPAQRPTLTQHLRRPSQPLPDPPTRERHPQLPPRQRPQARRGKPNLSSKIHHRHPLLRHPAHRQQQPPIKLPRSTPDPNILLKKPRHLRSRPDAITTTHPQPISERTMWLNEESPHRLIRQQPMTNHRRHHQRPTAIRHPGRVLHGHITTNPDDDLKSSVPVNSALGHRPLVKRVPIPNNEVPPHLFHPRHASTSIDHGQLAHPVRRRATLPHPLHRPPENTHP</sequence>
<feature type="compositionally biased region" description="Basic residues" evidence="1">
    <location>
        <begin position="48"/>
        <end position="73"/>
    </location>
</feature>
<reference evidence="2" key="1">
    <citation type="submission" date="2016-04" db="EMBL/GenBank/DDBJ databases">
        <authorList>
            <person name="Evans L.H."/>
            <person name="Alamgir A."/>
            <person name="Owens N."/>
            <person name="Weber N.D."/>
            <person name="Virtaneva K."/>
            <person name="Barbian K."/>
            <person name="Babar A."/>
            <person name="Rosenke K."/>
        </authorList>
    </citation>
    <scope>NUCLEOTIDE SEQUENCE</scope>
    <source>
        <strain evidence="2">Nono1</strain>
    </source>
</reference>